<feature type="transmembrane region" description="Helical" evidence="5">
    <location>
        <begin position="169"/>
        <end position="192"/>
    </location>
</feature>
<evidence type="ECO:0000313" key="7">
    <source>
        <dbReference type="Proteomes" id="UP000092993"/>
    </source>
</evidence>
<name>A0A1C7MBG9_GRIFR</name>
<organism evidence="6 7">
    <name type="scientific">Grifola frondosa</name>
    <name type="common">Maitake</name>
    <name type="synonym">Polyporus frondosus</name>
    <dbReference type="NCBI Taxonomy" id="5627"/>
    <lineage>
        <taxon>Eukaryota</taxon>
        <taxon>Fungi</taxon>
        <taxon>Dikarya</taxon>
        <taxon>Basidiomycota</taxon>
        <taxon>Agaricomycotina</taxon>
        <taxon>Agaricomycetes</taxon>
        <taxon>Polyporales</taxon>
        <taxon>Grifolaceae</taxon>
        <taxon>Grifola</taxon>
    </lineage>
</organism>
<evidence type="ECO:0000313" key="6">
    <source>
        <dbReference type="EMBL" id="OBZ74245.1"/>
    </source>
</evidence>
<protein>
    <submittedName>
        <fullName evidence="6">Outer spore wall protein RRT8</fullName>
    </submittedName>
</protein>
<reference evidence="6 7" key="1">
    <citation type="submission" date="2016-03" db="EMBL/GenBank/DDBJ databases">
        <title>Whole genome sequencing of Grifola frondosa 9006-11.</title>
        <authorList>
            <person name="Min B."/>
            <person name="Park H."/>
            <person name="Kim J.-G."/>
            <person name="Cho H."/>
            <person name="Oh Y.-L."/>
            <person name="Kong W.-S."/>
            <person name="Choi I.-G."/>
        </authorList>
    </citation>
    <scope>NUCLEOTIDE SEQUENCE [LARGE SCALE GENOMIC DNA]</scope>
    <source>
        <strain evidence="6 7">9006-11</strain>
    </source>
</reference>
<proteinExistence type="predicted"/>
<sequence>MSSSTQLQPFIEKLVGEGKETALHIVEAIVSLAWLWPLRGIFFSLTHPHIILSVRNAVLKSLLTSVVIFVLLAFFTYLPQAAVLAIFTGPLAPIFALFLVGAESLLLLTLLARPLFLEPALTHVFDATLLASGQAQLVKHGKTRARGSATSGVEGVLARPLQAFTKDGVLRYVLTLPLNFVPAVGTVLFLLINGYRGGPGWHARYFQLKGFTKGQRIALVEKKRAEYTAFGMVTLLFNLIPLLGLVFTFTNTIGAALWAARIEAESNLIESAGVNQETSTAKIK</sequence>
<feature type="transmembrane region" description="Helical" evidence="5">
    <location>
        <begin position="57"/>
        <end position="78"/>
    </location>
</feature>
<dbReference type="PANTHER" id="PTHR34292">
    <property type="entry name" value="OUTER SPORE WALL PROTEIN LDS1"/>
    <property type="match status" value="1"/>
</dbReference>
<dbReference type="PANTHER" id="PTHR34292:SF2">
    <property type="entry name" value="OUTER SPORE WALL PROTEIN LDS1"/>
    <property type="match status" value="1"/>
</dbReference>
<keyword evidence="7" id="KW-1185">Reference proteome</keyword>
<feature type="transmembrane region" description="Helical" evidence="5">
    <location>
        <begin position="22"/>
        <end position="45"/>
    </location>
</feature>
<dbReference type="OrthoDB" id="2107885at2759"/>
<accession>A0A1C7MBG9</accession>
<dbReference type="OMA" id="GRYFQLK"/>
<evidence type="ECO:0000256" key="3">
    <source>
        <dbReference type="ARBA" id="ARBA00022989"/>
    </source>
</evidence>
<keyword evidence="4 5" id="KW-0472">Membrane</keyword>
<comment type="subcellular location">
    <subcellularLocation>
        <location evidence="1">Membrane</location>
        <topology evidence="1">Multi-pass membrane protein</topology>
    </subcellularLocation>
</comment>
<dbReference type="Proteomes" id="UP000092993">
    <property type="component" value="Unassembled WGS sequence"/>
</dbReference>
<comment type="caution">
    <text evidence="6">The sequence shown here is derived from an EMBL/GenBank/DDBJ whole genome shotgun (WGS) entry which is preliminary data.</text>
</comment>
<dbReference type="STRING" id="5627.A0A1C7MBG9"/>
<dbReference type="InterPro" id="IPR059112">
    <property type="entry name" value="CysZ/EI24"/>
</dbReference>
<keyword evidence="2 5" id="KW-0812">Transmembrane</keyword>
<dbReference type="EMBL" id="LUGG01000006">
    <property type="protein sequence ID" value="OBZ74245.1"/>
    <property type="molecule type" value="Genomic_DNA"/>
</dbReference>
<dbReference type="Pfam" id="PF07264">
    <property type="entry name" value="EI24"/>
    <property type="match status" value="1"/>
</dbReference>
<feature type="transmembrane region" description="Helical" evidence="5">
    <location>
        <begin position="235"/>
        <end position="260"/>
    </location>
</feature>
<feature type="transmembrane region" description="Helical" evidence="5">
    <location>
        <begin position="84"/>
        <end position="111"/>
    </location>
</feature>
<dbReference type="AlphaFoldDB" id="A0A1C7MBG9"/>
<evidence type="ECO:0000256" key="1">
    <source>
        <dbReference type="ARBA" id="ARBA00004141"/>
    </source>
</evidence>
<gene>
    <name evidence="6" type="primary">RRT8</name>
    <name evidence="6" type="ORF">A0H81_06392</name>
</gene>
<dbReference type="InterPro" id="IPR052786">
    <property type="entry name" value="Spore_wall_assembly"/>
</dbReference>
<keyword evidence="3 5" id="KW-1133">Transmembrane helix</keyword>
<evidence type="ECO:0000256" key="2">
    <source>
        <dbReference type="ARBA" id="ARBA00022692"/>
    </source>
</evidence>
<evidence type="ECO:0000256" key="4">
    <source>
        <dbReference type="ARBA" id="ARBA00023136"/>
    </source>
</evidence>
<evidence type="ECO:0000256" key="5">
    <source>
        <dbReference type="SAM" id="Phobius"/>
    </source>
</evidence>